<keyword evidence="2" id="KW-1185">Reference proteome</keyword>
<reference evidence="1 2" key="1">
    <citation type="submission" date="2017-06" db="EMBL/GenBank/DDBJ databases">
        <title>Genome sequencing of cyanobaciteial culture collection at National Institute for Environmental Studies (NIES).</title>
        <authorList>
            <person name="Hirose Y."/>
            <person name="Shimura Y."/>
            <person name="Fujisawa T."/>
            <person name="Nakamura Y."/>
            <person name="Kawachi M."/>
        </authorList>
    </citation>
    <scope>NUCLEOTIDE SEQUENCE [LARGE SCALE GENOMIC DNA]</scope>
    <source>
        <strain evidence="1 2">NIES-2135</strain>
    </source>
</reference>
<sequence>MNRKTLHYKVTIEEVCEVEYETSDWAVVSEEDGKKNYGYQPRRTEVKVQTGEIFTQQVKELDLSKVVLAVNGLPGIEKQE</sequence>
<evidence type="ECO:0000313" key="2">
    <source>
        <dbReference type="Proteomes" id="UP000217895"/>
    </source>
</evidence>
<protein>
    <submittedName>
        <fullName evidence="1">Uncharacterized protein</fullName>
    </submittedName>
</protein>
<evidence type="ECO:0000313" key="1">
    <source>
        <dbReference type="EMBL" id="BAY58479.1"/>
    </source>
</evidence>
<dbReference type="AlphaFoldDB" id="A0A1Z4JP34"/>
<name>A0A1Z4JP34_LEPBY</name>
<dbReference type="Proteomes" id="UP000217895">
    <property type="component" value="Chromosome"/>
</dbReference>
<gene>
    <name evidence="1" type="ORF">NIES2135_53520</name>
</gene>
<accession>A0A1Z4JP34</accession>
<organism evidence="1 2">
    <name type="scientific">Leptolyngbya boryana NIES-2135</name>
    <dbReference type="NCBI Taxonomy" id="1973484"/>
    <lineage>
        <taxon>Bacteria</taxon>
        <taxon>Bacillati</taxon>
        <taxon>Cyanobacteriota</taxon>
        <taxon>Cyanophyceae</taxon>
        <taxon>Leptolyngbyales</taxon>
        <taxon>Leptolyngbyaceae</taxon>
        <taxon>Leptolyngbya group</taxon>
        <taxon>Leptolyngbya</taxon>
    </lineage>
</organism>
<proteinExistence type="predicted"/>
<dbReference type="EMBL" id="AP018203">
    <property type="protein sequence ID" value="BAY58479.1"/>
    <property type="molecule type" value="Genomic_DNA"/>
</dbReference>